<dbReference type="Proteomes" id="UP001491310">
    <property type="component" value="Unassembled WGS sequence"/>
</dbReference>
<accession>A0ABR2YUC2</accession>
<dbReference type="EMBL" id="JALJOT010000005">
    <property type="protein sequence ID" value="KAK9915251.1"/>
    <property type="molecule type" value="Genomic_DNA"/>
</dbReference>
<evidence type="ECO:0000313" key="2">
    <source>
        <dbReference type="EMBL" id="KAK9915251.1"/>
    </source>
</evidence>
<evidence type="ECO:0000313" key="3">
    <source>
        <dbReference type="Proteomes" id="UP001491310"/>
    </source>
</evidence>
<comment type="caution">
    <text evidence="2">The sequence shown here is derived from an EMBL/GenBank/DDBJ whole genome shotgun (WGS) entry which is preliminary data.</text>
</comment>
<proteinExistence type="predicted"/>
<protein>
    <recommendedName>
        <fullName evidence="4">SMP domain-containing protein</fullName>
    </recommendedName>
</protein>
<evidence type="ECO:0000256" key="1">
    <source>
        <dbReference type="SAM" id="MobiDB-lite"/>
    </source>
</evidence>
<feature type="compositionally biased region" description="Basic and acidic residues" evidence="1">
    <location>
        <begin position="150"/>
        <end position="162"/>
    </location>
</feature>
<reference evidence="2 3" key="1">
    <citation type="journal article" date="2024" name="Nat. Commun.">
        <title>Phylogenomics reveals the evolutionary origins of lichenization in chlorophyte algae.</title>
        <authorList>
            <person name="Puginier C."/>
            <person name="Libourel C."/>
            <person name="Otte J."/>
            <person name="Skaloud P."/>
            <person name="Haon M."/>
            <person name="Grisel S."/>
            <person name="Petersen M."/>
            <person name="Berrin J.G."/>
            <person name="Delaux P.M."/>
            <person name="Dal Grande F."/>
            <person name="Keller J."/>
        </authorList>
    </citation>
    <scope>NUCLEOTIDE SEQUENCE [LARGE SCALE GENOMIC DNA]</scope>
    <source>
        <strain evidence="2 3">SAG 216-7</strain>
    </source>
</reference>
<feature type="region of interest" description="Disordered" evidence="1">
    <location>
        <begin position="134"/>
        <end position="162"/>
    </location>
</feature>
<evidence type="ECO:0008006" key="4">
    <source>
        <dbReference type="Google" id="ProtNLM"/>
    </source>
</evidence>
<organism evidence="2 3">
    <name type="scientific">Coccomyxa subellipsoidea</name>
    <dbReference type="NCBI Taxonomy" id="248742"/>
    <lineage>
        <taxon>Eukaryota</taxon>
        <taxon>Viridiplantae</taxon>
        <taxon>Chlorophyta</taxon>
        <taxon>core chlorophytes</taxon>
        <taxon>Trebouxiophyceae</taxon>
        <taxon>Trebouxiophyceae incertae sedis</taxon>
        <taxon>Coccomyxaceae</taxon>
        <taxon>Coccomyxa</taxon>
    </lineage>
</organism>
<keyword evidence="3" id="KW-1185">Reference proteome</keyword>
<sequence length="162" mass="17422">MMLSKGCLTLQQCRASLLHKPVTISNSVNTRLFSDNINNSEDAKESSTKYHADKAEESAGFFSDGVKATVGTVLQKAKEAIGVEKPLGKEGAGSMEPAGVMENKQSPADQYANLIGKHKEQNEQLMKGAKPADLYRENAKATSATNAKPGGDDLLDKQTHDR</sequence>
<gene>
    <name evidence="2" type="ORF">WJX75_006738</name>
</gene>
<name>A0ABR2YUC2_9CHLO</name>